<organism evidence="1 2">
    <name type="scientific">Lysinibacillus pakistanensis</name>
    <dbReference type="NCBI Taxonomy" id="759811"/>
    <lineage>
        <taxon>Bacteria</taxon>
        <taxon>Bacillati</taxon>
        <taxon>Bacillota</taxon>
        <taxon>Bacilli</taxon>
        <taxon>Bacillales</taxon>
        <taxon>Bacillaceae</taxon>
        <taxon>Lysinibacillus</taxon>
    </lineage>
</organism>
<gene>
    <name evidence="1" type="ORF">QNH24_13370</name>
</gene>
<protein>
    <recommendedName>
        <fullName evidence="3">DUF4030 domain-containing protein</fullName>
    </recommendedName>
</protein>
<evidence type="ECO:0000313" key="1">
    <source>
        <dbReference type="EMBL" id="WHY49339.1"/>
    </source>
</evidence>
<dbReference type="AlphaFoldDB" id="A0AAX3WRI4"/>
<dbReference type="Pfam" id="PF26328">
    <property type="entry name" value="YolC_YozM"/>
    <property type="match status" value="1"/>
</dbReference>
<evidence type="ECO:0008006" key="3">
    <source>
        <dbReference type="Google" id="ProtNLM"/>
    </source>
</evidence>
<proteinExistence type="predicted"/>
<name>A0AAX3WRI4_9BACI</name>
<dbReference type="EMBL" id="CP126101">
    <property type="protein sequence ID" value="WHY49339.1"/>
    <property type="molecule type" value="Genomic_DNA"/>
</dbReference>
<dbReference type="Proteomes" id="UP001178322">
    <property type="component" value="Chromosome"/>
</dbReference>
<dbReference type="RefSeq" id="WP_283868091.1">
    <property type="nucleotide sequence ID" value="NZ_CP126101.1"/>
</dbReference>
<accession>A0AAX3WRI4</accession>
<reference evidence="1" key="1">
    <citation type="submission" date="2023-05" db="EMBL/GenBank/DDBJ databases">
        <title>Comparative genomics of Bacillaceae isolates and their secondary metabolite potential.</title>
        <authorList>
            <person name="Song L."/>
            <person name="Nielsen L.J."/>
            <person name="Mohite O."/>
            <person name="Xu X."/>
            <person name="Weber T."/>
            <person name="Kovacs A.T."/>
        </authorList>
    </citation>
    <scope>NUCLEOTIDE SEQUENCE</scope>
    <source>
        <strain evidence="1">LY1</strain>
    </source>
</reference>
<evidence type="ECO:0000313" key="2">
    <source>
        <dbReference type="Proteomes" id="UP001178322"/>
    </source>
</evidence>
<dbReference type="InterPro" id="IPR058995">
    <property type="entry name" value="YolC/YozM-like"/>
</dbReference>
<sequence>MRKFVPVLVIVFVVVLVTNIYANNYDSFSNENNNDEKRWNRIASVLDNEMDKFGLLSFQKTPDSTIFIVMDETKSELQLKKYLEKNVNKTDLSQFNIDITKLSLQEVETEEFMSIVSGIVYDYIQEKNYNDVQVYLPLIVPEPILKISIPKSSERSSENMKKELEDVLASKSAELPKKDISYEIQVIEHVDESTIESDALISDVVEDFQGTENHLIYI</sequence>